<accession>A0A1W2A0M3</accession>
<keyword evidence="4 5" id="KW-0472">Membrane</keyword>
<gene>
    <name evidence="7" type="ORF">SAMN04488524_1136</name>
</gene>
<evidence type="ECO:0000256" key="4">
    <source>
        <dbReference type="ARBA" id="ARBA00023136"/>
    </source>
</evidence>
<dbReference type="GO" id="GO:0016020">
    <property type="term" value="C:membrane"/>
    <property type="evidence" value="ECO:0007669"/>
    <property type="project" value="UniProtKB-SubCell"/>
</dbReference>
<dbReference type="AlphaFoldDB" id="A0A1W2A0M3"/>
<evidence type="ECO:0000256" key="3">
    <source>
        <dbReference type="ARBA" id="ARBA00022989"/>
    </source>
</evidence>
<evidence type="ECO:0000259" key="6">
    <source>
        <dbReference type="Pfam" id="PF07291"/>
    </source>
</evidence>
<protein>
    <recommendedName>
        <fullName evidence="6">Methylamine utilisation protein MauE domain-containing protein</fullName>
    </recommendedName>
</protein>
<dbReference type="EMBL" id="FWXT01000001">
    <property type="protein sequence ID" value="SMC54156.1"/>
    <property type="molecule type" value="Genomic_DNA"/>
</dbReference>
<comment type="subcellular location">
    <subcellularLocation>
        <location evidence="1">Membrane</location>
        <topology evidence="1">Multi-pass membrane protein</topology>
    </subcellularLocation>
</comment>
<dbReference type="RefSeq" id="WP_084237403.1">
    <property type="nucleotide sequence ID" value="NZ_FWXT01000001.1"/>
</dbReference>
<dbReference type="OrthoDB" id="673785at2"/>
<proteinExistence type="predicted"/>
<feature type="transmembrane region" description="Helical" evidence="5">
    <location>
        <begin position="116"/>
        <end position="136"/>
    </location>
</feature>
<reference evidence="8" key="1">
    <citation type="submission" date="2017-04" db="EMBL/GenBank/DDBJ databases">
        <authorList>
            <person name="Varghese N."/>
            <person name="Submissions S."/>
        </authorList>
    </citation>
    <scope>NUCLEOTIDE SEQUENCE [LARGE SCALE GENOMIC DNA]</scope>
    <source>
        <strain evidence="8">DSM 12126</strain>
    </source>
</reference>
<feature type="transmembrane region" description="Helical" evidence="5">
    <location>
        <begin position="42"/>
        <end position="69"/>
    </location>
</feature>
<dbReference type="STRING" id="151894.SAMN04488524_1136"/>
<feature type="transmembrane region" description="Helical" evidence="5">
    <location>
        <begin position="12"/>
        <end position="30"/>
    </location>
</feature>
<keyword evidence="2 5" id="KW-0812">Transmembrane</keyword>
<dbReference type="GO" id="GO:0030416">
    <property type="term" value="P:methylamine metabolic process"/>
    <property type="evidence" value="ECO:0007669"/>
    <property type="project" value="InterPro"/>
</dbReference>
<organism evidence="7 8">
    <name type="scientific">Pedobacter africanus</name>
    <dbReference type="NCBI Taxonomy" id="151894"/>
    <lineage>
        <taxon>Bacteria</taxon>
        <taxon>Pseudomonadati</taxon>
        <taxon>Bacteroidota</taxon>
        <taxon>Sphingobacteriia</taxon>
        <taxon>Sphingobacteriales</taxon>
        <taxon>Sphingobacteriaceae</taxon>
        <taxon>Pedobacter</taxon>
    </lineage>
</organism>
<sequence length="148" mass="16862">MKTKRKKLLIEMICWAYFILFVYAAFSKLFEIDKFELTMKKVAMLTSYAGFLAWAVPVVEIVLALALVLNNGRLRFLGLFSSFSLMSMFTTYIVIVLYFLPDVICGCGAAIEALGWGWHLVLNIFFLVLAIAGLVLQTQNNRSHHRLE</sequence>
<dbReference type="InterPro" id="IPR009908">
    <property type="entry name" value="Methylamine_util_MauE"/>
</dbReference>
<feature type="domain" description="Methylamine utilisation protein MauE" evidence="6">
    <location>
        <begin position="7"/>
        <end position="135"/>
    </location>
</feature>
<evidence type="ECO:0000256" key="1">
    <source>
        <dbReference type="ARBA" id="ARBA00004141"/>
    </source>
</evidence>
<keyword evidence="8" id="KW-1185">Reference proteome</keyword>
<evidence type="ECO:0000256" key="2">
    <source>
        <dbReference type="ARBA" id="ARBA00022692"/>
    </source>
</evidence>
<name>A0A1W2A0M3_9SPHI</name>
<evidence type="ECO:0000256" key="5">
    <source>
        <dbReference type="SAM" id="Phobius"/>
    </source>
</evidence>
<feature type="transmembrane region" description="Helical" evidence="5">
    <location>
        <begin position="76"/>
        <end position="100"/>
    </location>
</feature>
<keyword evidence="3 5" id="KW-1133">Transmembrane helix</keyword>
<dbReference type="Proteomes" id="UP000192756">
    <property type="component" value="Unassembled WGS sequence"/>
</dbReference>
<evidence type="ECO:0000313" key="8">
    <source>
        <dbReference type="Proteomes" id="UP000192756"/>
    </source>
</evidence>
<evidence type="ECO:0000313" key="7">
    <source>
        <dbReference type="EMBL" id="SMC54156.1"/>
    </source>
</evidence>
<dbReference type="Pfam" id="PF07291">
    <property type="entry name" value="MauE"/>
    <property type="match status" value="1"/>
</dbReference>